<dbReference type="STRING" id="1030841.HMPREF9370_0491"/>
<protein>
    <submittedName>
        <fullName evidence="1">Uncharacterized protein</fullName>
    </submittedName>
</protein>
<name>G4CN32_9NEIS</name>
<comment type="caution">
    <text evidence="1">The sequence shown here is derived from an EMBL/GenBank/DDBJ whole genome shotgun (WGS) entry which is preliminary data.</text>
</comment>
<dbReference type="AlphaFoldDB" id="G4CN32"/>
<dbReference type="HOGENOM" id="CLU_2494712_0_0_4"/>
<reference evidence="1 2" key="1">
    <citation type="submission" date="2011-06" db="EMBL/GenBank/DDBJ databases">
        <authorList>
            <person name="Muzny D."/>
            <person name="Qin X."/>
            <person name="Deng J."/>
            <person name="Jiang H."/>
            <person name="Liu Y."/>
            <person name="Qu J."/>
            <person name="Song X.-Z."/>
            <person name="Zhang L."/>
            <person name="Thornton R."/>
            <person name="Coyle M."/>
            <person name="Francisco L."/>
            <person name="Jackson L."/>
            <person name="Javaid M."/>
            <person name="Korchina V."/>
            <person name="Kovar C."/>
            <person name="Mata R."/>
            <person name="Mathew T."/>
            <person name="Ngo R."/>
            <person name="Nguyen L."/>
            <person name="Nguyen N."/>
            <person name="Okwuonu G."/>
            <person name="Ongeri F."/>
            <person name="Pham C."/>
            <person name="Simmons D."/>
            <person name="Wilczek-Boney K."/>
            <person name="Hale W."/>
            <person name="Jakkamsetti A."/>
            <person name="Pham P."/>
            <person name="Ruth R."/>
            <person name="San Lucas F."/>
            <person name="Warren J."/>
            <person name="Zhang J."/>
            <person name="Zhao Z."/>
            <person name="Zhou C."/>
            <person name="Zhu D."/>
            <person name="Lee S."/>
            <person name="Bess C."/>
            <person name="Blankenburg K."/>
            <person name="Forbes L."/>
            <person name="Fu Q."/>
            <person name="Gubbala S."/>
            <person name="Hirani K."/>
            <person name="Jayaseelan J.C."/>
            <person name="Lara F."/>
            <person name="Munidasa M."/>
            <person name="Palculict T."/>
            <person name="Patil S."/>
            <person name="Pu L.-L."/>
            <person name="Saada N."/>
            <person name="Tang L."/>
            <person name="Weissenberger G."/>
            <person name="Zhu Y."/>
            <person name="Hemphill L."/>
            <person name="Shang Y."/>
            <person name="Youmans B."/>
            <person name="Ayvaz T."/>
            <person name="Ross M."/>
            <person name="Santibanez J."/>
            <person name="Aqrawi P."/>
            <person name="Gross S."/>
            <person name="Joshi V."/>
            <person name="Fowler G."/>
            <person name="Nazareth L."/>
            <person name="Reid J."/>
            <person name="Worley K."/>
            <person name="Petrosino J."/>
            <person name="Highlander S."/>
            <person name="Gibbs R."/>
        </authorList>
    </citation>
    <scope>NUCLEOTIDE SEQUENCE [LARGE SCALE GENOMIC DNA]</scope>
    <source>
        <strain evidence="1 2">9715</strain>
    </source>
</reference>
<keyword evidence="2" id="KW-1185">Reference proteome</keyword>
<dbReference type="PATRIC" id="fig|1030841.3.peg.482"/>
<dbReference type="Proteomes" id="UP000005336">
    <property type="component" value="Unassembled WGS sequence"/>
</dbReference>
<evidence type="ECO:0000313" key="2">
    <source>
        <dbReference type="Proteomes" id="UP000005336"/>
    </source>
</evidence>
<accession>G4CN32</accession>
<proteinExistence type="predicted"/>
<dbReference type="EMBL" id="AGAZ01000022">
    <property type="protein sequence ID" value="EGZ50642.1"/>
    <property type="molecule type" value="Genomic_DNA"/>
</dbReference>
<sequence length="86" mass="9787">MKGRTMCTLMQKDALIERVASVQALIARKTPRTEKRTADQQRIVEIRSFLYDSVPENIDFQAIADECNALYQKYSALPKPRLEAAA</sequence>
<gene>
    <name evidence="1" type="ORF">HMPREF9370_0491</name>
</gene>
<organism evidence="1 2">
    <name type="scientific">Neisseria wadsworthii 9715</name>
    <dbReference type="NCBI Taxonomy" id="1030841"/>
    <lineage>
        <taxon>Bacteria</taxon>
        <taxon>Pseudomonadati</taxon>
        <taxon>Pseudomonadota</taxon>
        <taxon>Betaproteobacteria</taxon>
        <taxon>Neisseriales</taxon>
        <taxon>Neisseriaceae</taxon>
        <taxon>Neisseria</taxon>
    </lineage>
</organism>
<evidence type="ECO:0000313" key="1">
    <source>
        <dbReference type="EMBL" id="EGZ50642.1"/>
    </source>
</evidence>